<evidence type="ECO:0000259" key="2">
    <source>
        <dbReference type="Pfam" id="PF18803"/>
    </source>
</evidence>
<accession>A0ABR1IKL7</accession>
<feature type="domain" description="CxC2-like cysteine cluster KDZ transposase-associated" evidence="2">
    <location>
        <begin position="167"/>
        <end position="274"/>
    </location>
</feature>
<dbReference type="EMBL" id="JBANRG010000140">
    <property type="protein sequence ID" value="KAK7433784.1"/>
    <property type="molecule type" value="Genomic_DNA"/>
</dbReference>
<name>A0ABR1IKL7_9AGAR</name>
<gene>
    <name evidence="3" type="ORF">VKT23_020552</name>
</gene>
<evidence type="ECO:0000313" key="3">
    <source>
        <dbReference type="EMBL" id="KAK7433784.1"/>
    </source>
</evidence>
<feature type="region of interest" description="Disordered" evidence="1">
    <location>
        <begin position="966"/>
        <end position="1021"/>
    </location>
</feature>
<dbReference type="Proteomes" id="UP001498398">
    <property type="component" value="Unassembled WGS sequence"/>
</dbReference>
<proteinExistence type="predicted"/>
<protein>
    <recommendedName>
        <fullName evidence="2">CxC2-like cysteine cluster KDZ transposase-associated domain-containing protein</fullName>
    </recommendedName>
</protein>
<reference evidence="3 4" key="1">
    <citation type="submission" date="2024-01" db="EMBL/GenBank/DDBJ databases">
        <title>A draft genome for the cacao thread blight pathogen Marasmiellus scandens.</title>
        <authorList>
            <person name="Baruah I.K."/>
            <person name="Leung J."/>
            <person name="Bukari Y."/>
            <person name="Amoako-Attah I."/>
            <person name="Meinhardt L.W."/>
            <person name="Bailey B.A."/>
            <person name="Cohen S.P."/>
        </authorList>
    </citation>
    <scope>NUCLEOTIDE SEQUENCE [LARGE SCALE GENOMIC DNA]</scope>
    <source>
        <strain evidence="3 4">GH-19</strain>
    </source>
</reference>
<dbReference type="Pfam" id="PF18803">
    <property type="entry name" value="CxC2"/>
    <property type="match status" value="1"/>
</dbReference>
<comment type="caution">
    <text evidence="3">The sequence shown here is derived from an EMBL/GenBank/DDBJ whole genome shotgun (WGS) entry which is preliminary data.</text>
</comment>
<feature type="compositionally biased region" description="Acidic residues" evidence="1">
    <location>
        <begin position="984"/>
        <end position="1019"/>
    </location>
</feature>
<sequence length="1033" mass="117900">MSSSQPTKKRKTTHQNPLAGANLGQWGLSLFEPNDAIITRASSSITQDPGFSQEGPSSVDGNIQQVVMPMKKVKRRLYPSDRPVQSWIKLHDSILAAMMTLKGRGDYVPDTCLFCLQSHVQGSPKYRCLDCNGATQVCEECIVEHHWSNPFHRVEKWNDKFFEWVSLSDLGLRIQLEHLDGTSCSCPLPASQGLTVLHSNGIHEVKVDYCGCACGVHLENWEQIIRNEWFPATTEHPQTCCTFHILELFHILNLEGKVTTYNFYDGLEKLTDNTRCGKLKHRYYAFLWIVHLWRHFRMLKRGGMGVGGLHPGPFRNIDETHQGELAVQCIACPIPGVNLPEDWQSKPVQFLYNFFLAIDTCFRLKRRKFSSWEKDPSLQDGWAYFVKHKPYKAWCDEMKDQKEISTCTSLATLDYANTKFNTGYDASGGGVGICARHENVLANGYAQTQVGERYANIDYMVASLLQNICSLLFLIISYDIACQWSKKIVERFQSLPPLVRLILIMRIKWMRFVIPKLHILGHLLKCQELFSLNYTPGAGETDTEGIEPLQSLELVQDYGSWCALEVTINEVPAWKKMVDDYESDVSEANPYMLPKSGITLQEVRLELAKEEEDEAKRGIPAICDMVPAEFIFIGLEIEAQHDISACRNPTPKELSGFVGRRTKITRQIKHFRSLQLKYMPISLEILTTHPIMIKGNSLPNAEDIPLLLPSALSHNQRHSRHCKSSLPKLEDWLRDAQLEESLNKLRHGLLVKRRLLDYKKRNARHQGPTTRSHSVINLQQHRIDSAAATYRDAWTTKLGLVDGNCAEVGWEKLEKDDVCCMEDLDEALRKQRAAARRKGELPPEGAGESRMLISWIWETTKRGVNGSTETVLFNGLRVEWCKAYARVRRYREELLLLKEEMRRCLVTLEWQAKRWESRATASTLGGAYAEGVSAYCHQQAMLKWQIAEHFDNLWVPFNIPSISNQNSPSLDFSDIETATPLPEVEAEDESSDTANEENEEEEDMEEVDEDAEQDEEDIPMDIQSRIAAIEDDF</sequence>
<keyword evidence="4" id="KW-1185">Reference proteome</keyword>
<feature type="region of interest" description="Disordered" evidence="1">
    <location>
        <begin position="1"/>
        <end position="20"/>
    </location>
</feature>
<dbReference type="Pfam" id="PF18758">
    <property type="entry name" value="KDZ"/>
    <property type="match status" value="1"/>
</dbReference>
<dbReference type="InterPro" id="IPR041457">
    <property type="entry name" value="CxC2_KDZ-assoc"/>
</dbReference>
<organism evidence="3 4">
    <name type="scientific">Marasmiellus scandens</name>
    <dbReference type="NCBI Taxonomy" id="2682957"/>
    <lineage>
        <taxon>Eukaryota</taxon>
        <taxon>Fungi</taxon>
        <taxon>Dikarya</taxon>
        <taxon>Basidiomycota</taxon>
        <taxon>Agaricomycotina</taxon>
        <taxon>Agaricomycetes</taxon>
        <taxon>Agaricomycetidae</taxon>
        <taxon>Agaricales</taxon>
        <taxon>Marasmiineae</taxon>
        <taxon>Omphalotaceae</taxon>
        <taxon>Marasmiellus</taxon>
    </lineage>
</organism>
<dbReference type="InterPro" id="IPR040521">
    <property type="entry name" value="KDZ"/>
</dbReference>
<evidence type="ECO:0000256" key="1">
    <source>
        <dbReference type="SAM" id="MobiDB-lite"/>
    </source>
</evidence>
<evidence type="ECO:0000313" key="4">
    <source>
        <dbReference type="Proteomes" id="UP001498398"/>
    </source>
</evidence>